<name>A0ABQ2K145_9SPHN</name>
<proteinExistence type="predicted"/>
<organism evidence="3 4">
    <name type="scientific">Novosphingobium indicum</name>
    <dbReference type="NCBI Taxonomy" id="462949"/>
    <lineage>
        <taxon>Bacteria</taxon>
        <taxon>Pseudomonadati</taxon>
        <taxon>Pseudomonadota</taxon>
        <taxon>Alphaproteobacteria</taxon>
        <taxon>Sphingomonadales</taxon>
        <taxon>Sphingomonadaceae</taxon>
        <taxon>Novosphingobium</taxon>
    </lineage>
</organism>
<evidence type="ECO:0000256" key="2">
    <source>
        <dbReference type="SAM" id="SignalP"/>
    </source>
</evidence>
<gene>
    <name evidence="3" type="ORF">GCM10011349_44480</name>
</gene>
<sequence>MKRALFVLALISAPAAAQDAMDHSGHVMAGMDTAQETGSDSEEPCNAPPPPVPDDILADRYYDAARMKAARMHLAHMGHYTNAAILIDELEYRAVDGRDGYGWKAQAWYGNDHDRIAVTSEGEGAFSKAAEQVETSLLWRHAIDPWFNLEAGLRHDFRPDPERTYAVVGIQGLAPYWFELESQLFVSDQGDVHARLGASYDQRITQRLILEPEAEVNLAFQDVPELGVASGFERIELGARLRYEIMPGVGPYLGVHWERRLGGNADLARQEGESPSQVAAVLGLRAWF</sequence>
<reference evidence="4" key="1">
    <citation type="journal article" date="2019" name="Int. J. Syst. Evol. Microbiol.">
        <title>The Global Catalogue of Microorganisms (GCM) 10K type strain sequencing project: providing services to taxonomists for standard genome sequencing and annotation.</title>
        <authorList>
            <consortium name="The Broad Institute Genomics Platform"/>
            <consortium name="The Broad Institute Genome Sequencing Center for Infectious Disease"/>
            <person name="Wu L."/>
            <person name="Ma J."/>
        </authorList>
    </citation>
    <scope>NUCLEOTIDE SEQUENCE [LARGE SCALE GENOMIC DNA]</scope>
    <source>
        <strain evidence="4">CGMCC 1.6784</strain>
    </source>
</reference>
<evidence type="ECO:0000313" key="3">
    <source>
        <dbReference type="EMBL" id="GGN61648.1"/>
    </source>
</evidence>
<dbReference type="Proteomes" id="UP000605099">
    <property type="component" value="Unassembled WGS sequence"/>
</dbReference>
<keyword evidence="4" id="KW-1185">Reference proteome</keyword>
<evidence type="ECO:0000313" key="4">
    <source>
        <dbReference type="Proteomes" id="UP000605099"/>
    </source>
</evidence>
<feature type="region of interest" description="Disordered" evidence="1">
    <location>
        <begin position="33"/>
        <end position="53"/>
    </location>
</feature>
<keyword evidence="2" id="KW-0732">Signal</keyword>
<dbReference type="EMBL" id="BMLK01000038">
    <property type="protein sequence ID" value="GGN61648.1"/>
    <property type="molecule type" value="Genomic_DNA"/>
</dbReference>
<feature type="chain" id="PRO_5046729405" evidence="2">
    <location>
        <begin position="18"/>
        <end position="288"/>
    </location>
</feature>
<protein>
    <submittedName>
        <fullName evidence="3">Copper resistance protein B</fullName>
    </submittedName>
</protein>
<dbReference type="Pfam" id="PF05275">
    <property type="entry name" value="CopB"/>
    <property type="match status" value="1"/>
</dbReference>
<feature type="signal peptide" evidence="2">
    <location>
        <begin position="1"/>
        <end position="17"/>
    </location>
</feature>
<dbReference type="InterPro" id="IPR007939">
    <property type="entry name" value="Cu-R_B_prcur"/>
</dbReference>
<comment type="caution">
    <text evidence="3">The sequence shown here is derived from an EMBL/GenBank/DDBJ whole genome shotgun (WGS) entry which is preliminary data.</text>
</comment>
<accession>A0ABQ2K145</accession>
<evidence type="ECO:0000256" key="1">
    <source>
        <dbReference type="SAM" id="MobiDB-lite"/>
    </source>
</evidence>
<dbReference type="RefSeq" id="WP_188823463.1">
    <property type="nucleotide sequence ID" value="NZ_BMLK01000038.1"/>
</dbReference>